<accession>A0A078MK36</accession>
<dbReference type="PANTHER" id="PTHR34047:SF8">
    <property type="entry name" value="PROTEIN YKFC"/>
    <property type="match status" value="1"/>
</dbReference>
<name>A0A078MK36_9BACL</name>
<evidence type="ECO:0000313" key="2">
    <source>
        <dbReference type="EMBL" id="CEA05802.1"/>
    </source>
</evidence>
<reference evidence="2" key="1">
    <citation type="submission" date="2014-07" db="EMBL/GenBank/DDBJ databases">
        <authorList>
            <person name="Urmite Genomes Urmite Genomes"/>
        </authorList>
    </citation>
    <scope>NUCLEOTIDE SEQUENCE</scope>
    <source>
        <strain evidence="2">13S34_air</strain>
    </source>
</reference>
<gene>
    <name evidence="2" type="primary">ltrA_2</name>
    <name evidence="2" type="ORF">BN1050_02658</name>
</gene>
<dbReference type="CDD" id="cd01646">
    <property type="entry name" value="RT_Bac_retron_I"/>
    <property type="match status" value="1"/>
</dbReference>
<dbReference type="Pfam" id="PF00078">
    <property type="entry name" value="RVT_1"/>
    <property type="match status" value="1"/>
</dbReference>
<protein>
    <submittedName>
        <fullName evidence="2">Group II intron-encoded protein LtrA</fullName>
    </submittedName>
</protein>
<dbReference type="PATRIC" id="fig|1461583.4.peg.2550"/>
<evidence type="ECO:0000259" key="1">
    <source>
        <dbReference type="PROSITE" id="PS50878"/>
    </source>
</evidence>
<dbReference type="EMBL" id="LN483079">
    <property type="protein sequence ID" value="CEA05802.1"/>
    <property type="molecule type" value="Genomic_DNA"/>
</dbReference>
<dbReference type="HOGENOM" id="CLU_013584_0_0_9"/>
<dbReference type="PROSITE" id="PS50878">
    <property type="entry name" value="RT_POL"/>
    <property type="match status" value="1"/>
</dbReference>
<dbReference type="InterPro" id="IPR000477">
    <property type="entry name" value="RT_dom"/>
</dbReference>
<feature type="domain" description="Reverse transcriptase" evidence="1">
    <location>
        <begin position="1"/>
        <end position="275"/>
    </location>
</feature>
<dbReference type="InterPro" id="IPR043502">
    <property type="entry name" value="DNA/RNA_pol_sf"/>
</dbReference>
<organism evidence="2">
    <name type="scientific">Metalysinibacillus saudimassiliensis</name>
    <dbReference type="NCBI Taxonomy" id="1461583"/>
    <lineage>
        <taxon>Bacteria</taxon>
        <taxon>Bacillati</taxon>
        <taxon>Bacillota</taxon>
        <taxon>Bacilli</taxon>
        <taxon>Bacillales</taxon>
        <taxon>Caryophanaceae</taxon>
        <taxon>Metalysinibacillus</taxon>
    </lineage>
</organism>
<dbReference type="SUPFAM" id="SSF56672">
    <property type="entry name" value="DNA/RNA polymerases"/>
    <property type="match status" value="1"/>
</dbReference>
<sequence length="352" mass="41692">MTKTFDNLYEELTSYENLEKALNKVMSRGRQYRKRAVRFNMYREKNLLAIQKSLKDHTYTVKPYIKFWVNDPKKRLIYAPQLEDKIVQLAVHNILEKIYKDVFISDSYACQKEKGTLAAVNSVQRDMRIAEREFSEPYIVSVDVSKFFYRINRYALKRSVRKKIKCRNTLWLIDLIIDSSPDGDVGIPLGNVTSQDFANLTLNEIDQYVQRFLGIRYYTRYMDDMIAIVDGKEKAKWLKVMICNRLETHLALEANPKKSQIFPLSQGVNAYGYKIWTTHKLVRDQSKRKMKRRIKAMHRKLENGQMELEDVVQAVNSWLGHARHSNSFNLCKKIFEKYEYIKIEGDEYFGNR</sequence>
<dbReference type="PANTHER" id="PTHR34047">
    <property type="entry name" value="NUCLEAR INTRON MATURASE 1, MITOCHONDRIAL-RELATED"/>
    <property type="match status" value="1"/>
</dbReference>
<dbReference type="InterPro" id="IPR051083">
    <property type="entry name" value="GrpII_Intron_Splice-Mob/Def"/>
</dbReference>
<proteinExistence type="predicted"/>
<dbReference type="AlphaFoldDB" id="A0A078MK36"/>